<comment type="caution">
    <text evidence="3">The sequence shown here is derived from an EMBL/GenBank/DDBJ whole genome shotgun (WGS) entry which is preliminary data.</text>
</comment>
<gene>
    <name evidence="3" type="ORF">QYE76_061064</name>
</gene>
<feature type="compositionally biased region" description="Pro residues" evidence="1">
    <location>
        <begin position="99"/>
        <end position="114"/>
    </location>
</feature>
<feature type="compositionally biased region" description="Low complexity" evidence="1">
    <location>
        <begin position="25"/>
        <end position="34"/>
    </location>
</feature>
<evidence type="ECO:0000313" key="3">
    <source>
        <dbReference type="EMBL" id="KAK1643259.1"/>
    </source>
</evidence>
<protein>
    <recommendedName>
        <fullName evidence="2">DUF3615 domain-containing protein</fullName>
    </recommendedName>
</protein>
<dbReference type="Pfam" id="PF12274">
    <property type="entry name" value="DUF3615"/>
    <property type="match status" value="1"/>
</dbReference>
<keyword evidence="4" id="KW-1185">Reference proteome</keyword>
<evidence type="ECO:0000256" key="1">
    <source>
        <dbReference type="SAM" id="MobiDB-lite"/>
    </source>
</evidence>
<accession>A0AAD8S091</accession>
<organism evidence="3 4">
    <name type="scientific">Lolium multiflorum</name>
    <name type="common">Italian ryegrass</name>
    <name type="synonym">Lolium perenne subsp. multiflorum</name>
    <dbReference type="NCBI Taxonomy" id="4521"/>
    <lineage>
        <taxon>Eukaryota</taxon>
        <taxon>Viridiplantae</taxon>
        <taxon>Streptophyta</taxon>
        <taxon>Embryophyta</taxon>
        <taxon>Tracheophyta</taxon>
        <taxon>Spermatophyta</taxon>
        <taxon>Magnoliopsida</taxon>
        <taxon>Liliopsida</taxon>
        <taxon>Poales</taxon>
        <taxon>Poaceae</taxon>
        <taxon>BOP clade</taxon>
        <taxon>Pooideae</taxon>
        <taxon>Poodae</taxon>
        <taxon>Poeae</taxon>
        <taxon>Poeae Chloroplast Group 2 (Poeae type)</taxon>
        <taxon>Loliodinae</taxon>
        <taxon>Loliinae</taxon>
        <taxon>Lolium</taxon>
    </lineage>
</organism>
<feature type="compositionally biased region" description="Basic and acidic residues" evidence="1">
    <location>
        <begin position="1"/>
        <end position="24"/>
    </location>
</feature>
<reference evidence="3" key="1">
    <citation type="submission" date="2023-07" db="EMBL/GenBank/DDBJ databases">
        <title>A chromosome-level genome assembly of Lolium multiflorum.</title>
        <authorList>
            <person name="Chen Y."/>
            <person name="Copetti D."/>
            <person name="Kolliker R."/>
            <person name="Studer B."/>
        </authorList>
    </citation>
    <scope>NUCLEOTIDE SEQUENCE</scope>
    <source>
        <strain evidence="3">02402/16</strain>
        <tissue evidence="3">Leaf</tissue>
    </source>
</reference>
<proteinExistence type="predicted"/>
<sequence length="292" mass="31531">MTGLHDKRATTESGRSKRLERSKPEAAAAAAPPARRARHAEGLVPPRKRESHVPATRRRAAAPVPPPNRAVPVPAAAARVATPPSPPYGDRDPGDVTVAPPPAPRAEAPAPPPKRFGCGRVILPRTAYSLRNRLVPDTSKPKPMPMPTPKNVEIREERKRGQTWQTPMCARVGLEYYNSMNQDDEHELVKAVSSNAFVFNGIWFHANFLAKRKGATNCVDLVPKYFFAELVGCSGGHSCVSCVKLAPGDPKNIGGCSLCSEKMMHPAGGGYHGAQPRPVRHAPDGLQISFSF</sequence>
<feature type="region of interest" description="Disordered" evidence="1">
    <location>
        <begin position="1"/>
        <end position="118"/>
    </location>
</feature>
<name>A0AAD8S091_LOLMU</name>
<dbReference type="Proteomes" id="UP001231189">
    <property type="component" value="Unassembled WGS sequence"/>
</dbReference>
<dbReference type="EMBL" id="JAUUTY010000004">
    <property type="protein sequence ID" value="KAK1643259.1"/>
    <property type="molecule type" value="Genomic_DNA"/>
</dbReference>
<feature type="compositionally biased region" description="Low complexity" evidence="1">
    <location>
        <begin position="70"/>
        <end position="82"/>
    </location>
</feature>
<dbReference type="InterPro" id="IPR022059">
    <property type="entry name" value="DUF3615"/>
</dbReference>
<dbReference type="PANTHER" id="PTHR34710">
    <property type="entry name" value="OS03G0834100 PROTEIN"/>
    <property type="match status" value="1"/>
</dbReference>
<evidence type="ECO:0000259" key="2">
    <source>
        <dbReference type="Pfam" id="PF12274"/>
    </source>
</evidence>
<dbReference type="PANTHER" id="PTHR34710:SF15">
    <property type="entry name" value="OS03G0834100 PROTEIN"/>
    <property type="match status" value="1"/>
</dbReference>
<dbReference type="AlphaFoldDB" id="A0AAD8S091"/>
<evidence type="ECO:0000313" key="4">
    <source>
        <dbReference type="Proteomes" id="UP001231189"/>
    </source>
</evidence>
<feature type="domain" description="DUF3615" evidence="2">
    <location>
        <begin position="173"/>
        <end position="266"/>
    </location>
</feature>